<protein>
    <recommendedName>
        <fullName evidence="4">PH domain-containing protein</fullName>
    </recommendedName>
</protein>
<proteinExistence type="predicted"/>
<dbReference type="EMBL" id="LT906441">
    <property type="protein sequence ID" value="SNV27433.1"/>
    <property type="molecule type" value="Genomic_DNA"/>
</dbReference>
<organism evidence="2 3">
    <name type="scientific">Cutibacterium granulosum</name>
    <dbReference type="NCBI Taxonomy" id="33011"/>
    <lineage>
        <taxon>Bacteria</taxon>
        <taxon>Bacillati</taxon>
        <taxon>Actinomycetota</taxon>
        <taxon>Actinomycetes</taxon>
        <taxon>Propionibacteriales</taxon>
        <taxon>Propionibacteriaceae</taxon>
        <taxon>Cutibacterium</taxon>
    </lineage>
</organism>
<feature type="transmembrane region" description="Helical" evidence="1">
    <location>
        <begin position="12"/>
        <end position="29"/>
    </location>
</feature>
<evidence type="ECO:0000313" key="2">
    <source>
        <dbReference type="EMBL" id="SNV27433.1"/>
    </source>
</evidence>
<accession>A0A239W0F8</accession>
<dbReference type="RefSeq" id="WP_065860450.1">
    <property type="nucleotide sequence ID" value="NZ_LT906441.1"/>
</dbReference>
<name>A0A239W0F8_9ACTN</name>
<feature type="transmembrane region" description="Helical" evidence="1">
    <location>
        <begin position="179"/>
        <end position="196"/>
    </location>
</feature>
<evidence type="ECO:0000256" key="1">
    <source>
        <dbReference type="SAM" id="Phobius"/>
    </source>
</evidence>
<dbReference type="eggNOG" id="ENOG50332AI">
    <property type="taxonomic scope" value="Bacteria"/>
</dbReference>
<dbReference type="AlphaFoldDB" id="A0A239W0F8"/>
<dbReference type="Proteomes" id="UP000215332">
    <property type="component" value="Chromosome 1"/>
</dbReference>
<sequence>MRPPVIISSHAGRIGTTVIAVICLCLLVWDASRIGLASGLTHLPTIGLFLWMVWLFWGLAAVRIDDDGVHVINQFRIWDVSWAALTSVSPHWGLTLTADPAEGRTRTVRAWAAPARGSHGRLTGQADGPAHTHTEIIDGAQRPVRLSLDAADTAHLIELEQVERHPDGPAHPATVAMRPNWVTIGITAALVVLSILM</sequence>
<evidence type="ECO:0008006" key="4">
    <source>
        <dbReference type="Google" id="ProtNLM"/>
    </source>
</evidence>
<keyword evidence="1" id="KW-0812">Transmembrane</keyword>
<feature type="transmembrane region" description="Helical" evidence="1">
    <location>
        <begin position="41"/>
        <end position="62"/>
    </location>
</feature>
<gene>
    <name evidence="2" type="ORF">SAMEA4412665_00019</name>
</gene>
<keyword evidence="1" id="KW-1133">Transmembrane helix</keyword>
<evidence type="ECO:0000313" key="3">
    <source>
        <dbReference type="Proteomes" id="UP000215332"/>
    </source>
</evidence>
<dbReference type="KEGG" id="cgrn:4412665_00019"/>
<keyword evidence="1" id="KW-0472">Membrane</keyword>
<reference evidence="2 3" key="1">
    <citation type="submission" date="2017-06" db="EMBL/GenBank/DDBJ databases">
        <authorList>
            <consortium name="Pathogen Informatics"/>
        </authorList>
    </citation>
    <scope>NUCLEOTIDE SEQUENCE [LARGE SCALE GENOMIC DNA]</scope>
    <source>
        <strain evidence="2 3">NCTC11865</strain>
    </source>
</reference>